<dbReference type="AlphaFoldDB" id="A0A382URN5"/>
<reference evidence="2" key="1">
    <citation type="submission" date="2018-05" db="EMBL/GenBank/DDBJ databases">
        <authorList>
            <person name="Lanie J.A."/>
            <person name="Ng W.-L."/>
            <person name="Kazmierczak K.M."/>
            <person name="Andrzejewski T.M."/>
            <person name="Davidsen T.M."/>
            <person name="Wayne K.J."/>
            <person name="Tettelin H."/>
            <person name="Glass J.I."/>
            <person name="Rusch D."/>
            <person name="Podicherti R."/>
            <person name="Tsui H.-C.T."/>
            <person name="Winkler M.E."/>
        </authorList>
    </citation>
    <scope>NUCLEOTIDE SEQUENCE</scope>
</reference>
<dbReference type="EMBL" id="UINC01146205">
    <property type="protein sequence ID" value="SVD36797.1"/>
    <property type="molecule type" value="Genomic_DNA"/>
</dbReference>
<name>A0A382URN5_9ZZZZ</name>
<proteinExistence type="predicted"/>
<gene>
    <name evidence="2" type="ORF">METZ01_LOCUS389651</name>
</gene>
<sequence>MLSTFAAVCFGIVLAAASFVTVDVSATRDLIRDNLHSQAEGIAHNFEAALEFDDTLAAEEDLQHFRDQPNILRAVVYKISTADESTASKQKIFATYHREAEKSPFPDITDTFENHWGDSTAWAIRPVMAGDIVTGAVFLERDLADLENRFKRYAG</sequence>
<accession>A0A382URN5</accession>
<evidence type="ECO:0000313" key="2">
    <source>
        <dbReference type="EMBL" id="SVD36797.1"/>
    </source>
</evidence>
<protein>
    <recommendedName>
        <fullName evidence="1">Periplasmic sensor domain-containing protein</fullName>
    </recommendedName>
</protein>
<feature type="non-terminal residue" evidence="2">
    <location>
        <position position="155"/>
    </location>
</feature>
<feature type="domain" description="Periplasmic sensor" evidence="1">
    <location>
        <begin position="31"/>
        <end position="139"/>
    </location>
</feature>
<evidence type="ECO:0000259" key="1">
    <source>
        <dbReference type="Pfam" id="PF17152"/>
    </source>
</evidence>
<organism evidence="2">
    <name type="scientific">marine metagenome</name>
    <dbReference type="NCBI Taxonomy" id="408172"/>
    <lineage>
        <taxon>unclassified sequences</taxon>
        <taxon>metagenomes</taxon>
        <taxon>ecological metagenomes</taxon>
    </lineage>
</organism>
<dbReference type="Pfam" id="PF17152">
    <property type="entry name" value="CHASE8"/>
    <property type="match status" value="1"/>
</dbReference>
<dbReference type="InterPro" id="IPR033417">
    <property type="entry name" value="CHASE8"/>
</dbReference>